<evidence type="ECO:0000313" key="3">
    <source>
        <dbReference type="Proteomes" id="UP000783253"/>
    </source>
</evidence>
<dbReference type="Proteomes" id="UP000783253">
    <property type="component" value="Unassembled WGS sequence"/>
</dbReference>
<keyword evidence="3" id="KW-1185">Reference proteome</keyword>
<sequence>MLVIVLFLLGIGNFAVHKAVLESGHPMLDALPAFYKSGGGRVSLGFEFVLLLVAMLLAANGFPGMGVAYGIYSLFNFGTAWLVLTGRI</sequence>
<keyword evidence="1" id="KW-1133">Transmembrane helix</keyword>
<reference evidence="2 3" key="1">
    <citation type="submission" date="2021-08" db="EMBL/GenBank/DDBJ databases">
        <title>Comparative Genomics Analysis of the Genus Qipengyuania Reveals Extensive Genetic Diversity and Metabolic Versatility, Including the Description of Fifteen Novel Species.</title>
        <authorList>
            <person name="Liu Y."/>
        </authorList>
    </citation>
    <scope>NUCLEOTIDE SEQUENCE [LARGE SCALE GENOMIC DNA]</scope>
    <source>
        <strain evidence="2 3">1NDH17</strain>
    </source>
</reference>
<protein>
    <recommendedName>
        <fullName evidence="4">DoxX family protein</fullName>
    </recommendedName>
</protein>
<name>A0ABS7IYS5_9SPHN</name>
<dbReference type="EMBL" id="JAIGNK010000003">
    <property type="protein sequence ID" value="MBX7458716.1"/>
    <property type="molecule type" value="Genomic_DNA"/>
</dbReference>
<evidence type="ECO:0008006" key="4">
    <source>
        <dbReference type="Google" id="ProtNLM"/>
    </source>
</evidence>
<accession>A0ABS7IYS5</accession>
<keyword evidence="1" id="KW-0472">Membrane</keyword>
<keyword evidence="1" id="KW-0812">Transmembrane</keyword>
<organism evidence="2 3">
    <name type="scientific">Qipengyuania polymorpha</name>
    <dbReference type="NCBI Taxonomy" id="2867234"/>
    <lineage>
        <taxon>Bacteria</taxon>
        <taxon>Pseudomonadati</taxon>
        <taxon>Pseudomonadota</taxon>
        <taxon>Alphaproteobacteria</taxon>
        <taxon>Sphingomonadales</taxon>
        <taxon>Erythrobacteraceae</taxon>
        <taxon>Qipengyuania</taxon>
    </lineage>
</organism>
<comment type="caution">
    <text evidence="2">The sequence shown here is derived from an EMBL/GenBank/DDBJ whole genome shotgun (WGS) entry which is preliminary data.</text>
</comment>
<evidence type="ECO:0000256" key="1">
    <source>
        <dbReference type="SAM" id="Phobius"/>
    </source>
</evidence>
<proteinExistence type="predicted"/>
<evidence type="ECO:0000313" key="2">
    <source>
        <dbReference type="EMBL" id="MBX7458716.1"/>
    </source>
</evidence>
<gene>
    <name evidence="2" type="ORF">K3152_10710</name>
</gene>
<feature type="transmembrane region" description="Helical" evidence="1">
    <location>
        <begin position="66"/>
        <end position="84"/>
    </location>
</feature>